<comment type="caution">
    <text evidence="5">The sequence shown here is derived from an EMBL/GenBank/DDBJ whole genome shotgun (WGS) entry which is preliminary data.</text>
</comment>
<sequence length="157" mass="17555">MASDQHERRRFVENAALLLSDAGFPRMPARVFSAVLASEPGSLTAAEIAEFLQVSPAAVSGAVRYLTQIQMLNRERTPGERRDHYSVLDNQWHQMFLDRDQILDAWATRLAEGIDVVGPDTAAGTRLRETAEFLEYLGKELTTIYERWAASRGSATD</sequence>
<dbReference type="GO" id="GO:0003700">
    <property type="term" value="F:DNA-binding transcription factor activity"/>
    <property type="evidence" value="ECO:0007669"/>
    <property type="project" value="InterPro"/>
</dbReference>
<gene>
    <name evidence="5" type="ORF">EV191_101907</name>
</gene>
<dbReference type="PANTHER" id="PTHR38465:SF2">
    <property type="entry name" value="HTH-TYPE TRANSCRIPTIONAL REGULATOR MMPR5"/>
    <property type="match status" value="1"/>
</dbReference>
<dbReference type="InterPro" id="IPR036388">
    <property type="entry name" value="WH-like_DNA-bd_sf"/>
</dbReference>
<feature type="domain" description="HTH marR-type" evidence="4">
    <location>
        <begin position="23"/>
        <end position="82"/>
    </location>
</feature>
<evidence type="ECO:0000256" key="1">
    <source>
        <dbReference type="ARBA" id="ARBA00023015"/>
    </source>
</evidence>
<dbReference type="OrthoDB" id="67158at2"/>
<dbReference type="GO" id="GO:0003677">
    <property type="term" value="F:DNA binding"/>
    <property type="evidence" value="ECO:0007669"/>
    <property type="project" value="UniProtKB-KW"/>
</dbReference>
<dbReference type="SUPFAM" id="SSF46785">
    <property type="entry name" value="Winged helix' DNA-binding domain"/>
    <property type="match status" value="1"/>
</dbReference>
<name>A0A4R2R5D5_9PSEU</name>
<evidence type="ECO:0000256" key="2">
    <source>
        <dbReference type="ARBA" id="ARBA00023125"/>
    </source>
</evidence>
<dbReference type="Proteomes" id="UP000294911">
    <property type="component" value="Unassembled WGS sequence"/>
</dbReference>
<evidence type="ECO:0000256" key="3">
    <source>
        <dbReference type="ARBA" id="ARBA00023163"/>
    </source>
</evidence>
<dbReference type="InterPro" id="IPR036390">
    <property type="entry name" value="WH_DNA-bd_sf"/>
</dbReference>
<keyword evidence="1" id="KW-0805">Transcription regulation</keyword>
<evidence type="ECO:0000313" key="6">
    <source>
        <dbReference type="Proteomes" id="UP000294911"/>
    </source>
</evidence>
<protein>
    <submittedName>
        <fullName evidence="5">MarR family protein</fullName>
    </submittedName>
</protein>
<dbReference type="InterPro" id="IPR000835">
    <property type="entry name" value="HTH_MarR-typ"/>
</dbReference>
<dbReference type="Gene3D" id="1.10.10.10">
    <property type="entry name" value="Winged helix-like DNA-binding domain superfamily/Winged helix DNA-binding domain"/>
    <property type="match status" value="1"/>
</dbReference>
<proteinExistence type="predicted"/>
<organism evidence="5 6">
    <name type="scientific">Tamaricihabitans halophyticus</name>
    <dbReference type="NCBI Taxonomy" id="1262583"/>
    <lineage>
        <taxon>Bacteria</taxon>
        <taxon>Bacillati</taxon>
        <taxon>Actinomycetota</taxon>
        <taxon>Actinomycetes</taxon>
        <taxon>Pseudonocardiales</taxon>
        <taxon>Pseudonocardiaceae</taxon>
        <taxon>Tamaricihabitans</taxon>
    </lineage>
</organism>
<dbReference type="Pfam" id="PF12802">
    <property type="entry name" value="MarR_2"/>
    <property type="match status" value="1"/>
</dbReference>
<dbReference type="InterPro" id="IPR052362">
    <property type="entry name" value="HTH-GbsR_regulator"/>
</dbReference>
<accession>A0A4R2R5D5</accession>
<evidence type="ECO:0000259" key="4">
    <source>
        <dbReference type="Pfam" id="PF12802"/>
    </source>
</evidence>
<keyword evidence="3" id="KW-0804">Transcription</keyword>
<dbReference type="PANTHER" id="PTHR38465">
    <property type="entry name" value="HTH-TYPE TRANSCRIPTIONAL REGULATOR MJ1563-RELATED"/>
    <property type="match status" value="1"/>
</dbReference>
<reference evidence="5 6" key="1">
    <citation type="submission" date="2019-03" db="EMBL/GenBank/DDBJ databases">
        <title>Genomic Encyclopedia of Type Strains, Phase IV (KMG-IV): sequencing the most valuable type-strain genomes for metagenomic binning, comparative biology and taxonomic classification.</title>
        <authorList>
            <person name="Goeker M."/>
        </authorList>
    </citation>
    <scope>NUCLEOTIDE SEQUENCE [LARGE SCALE GENOMIC DNA]</scope>
    <source>
        <strain evidence="5 6">DSM 45765</strain>
    </source>
</reference>
<dbReference type="AlphaFoldDB" id="A0A4R2R5D5"/>
<evidence type="ECO:0000313" key="5">
    <source>
        <dbReference type="EMBL" id="TCP56958.1"/>
    </source>
</evidence>
<dbReference type="EMBL" id="SLXQ01000001">
    <property type="protein sequence ID" value="TCP56958.1"/>
    <property type="molecule type" value="Genomic_DNA"/>
</dbReference>
<dbReference type="RefSeq" id="WP_132875490.1">
    <property type="nucleotide sequence ID" value="NZ_SLXQ01000001.1"/>
</dbReference>
<keyword evidence="6" id="KW-1185">Reference proteome</keyword>
<keyword evidence="2" id="KW-0238">DNA-binding</keyword>